<proteinExistence type="predicted"/>
<evidence type="ECO:0000256" key="1">
    <source>
        <dbReference type="ARBA" id="ARBA00022737"/>
    </source>
</evidence>
<dbReference type="InterPro" id="IPR036770">
    <property type="entry name" value="Ankyrin_rpt-contain_sf"/>
</dbReference>
<gene>
    <name evidence="4" type="ORF">AMK59_2337</name>
</gene>
<dbReference type="OrthoDB" id="496981at2759"/>
<dbReference type="SMART" id="SM00248">
    <property type="entry name" value="ANK"/>
    <property type="match status" value="2"/>
</dbReference>
<dbReference type="SUPFAM" id="SSF48403">
    <property type="entry name" value="Ankyrin repeat"/>
    <property type="match status" value="1"/>
</dbReference>
<organism evidence="4 5">
    <name type="scientific">Oryctes borbonicus</name>
    <dbReference type="NCBI Taxonomy" id="1629725"/>
    <lineage>
        <taxon>Eukaryota</taxon>
        <taxon>Metazoa</taxon>
        <taxon>Ecdysozoa</taxon>
        <taxon>Arthropoda</taxon>
        <taxon>Hexapoda</taxon>
        <taxon>Insecta</taxon>
        <taxon>Pterygota</taxon>
        <taxon>Neoptera</taxon>
        <taxon>Endopterygota</taxon>
        <taxon>Coleoptera</taxon>
        <taxon>Polyphaga</taxon>
        <taxon>Scarabaeiformia</taxon>
        <taxon>Scarabaeidae</taxon>
        <taxon>Dynastinae</taxon>
        <taxon>Oryctes</taxon>
    </lineage>
</organism>
<dbReference type="PROSITE" id="PS50088">
    <property type="entry name" value="ANK_REPEAT"/>
    <property type="match status" value="2"/>
</dbReference>
<feature type="non-terminal residue" evidence="4">
    <location>
        <position position="1"/>
    </location>
</feature>
<dbReference type="Proteomes" id="UP000051574">
    <property type="component" value="Unassembled WGS sequence"/>
</dbReference>
<protein>
    <submittedName>
        <fullName evidence="4">Ankyrin repeat-containing protein</fullName>
    </submittedName>
</protein>
<dbReference type="Gene3D" id="1.25.40.20">
    <property type="entry name" value="Ankyrin repeat-containing domain"/>
    <property type="match status" value="2"/>
</dbReference>
<accession>A0A0T6BB92</accession>
<dbReference type="PROSITE" id="PS50297">
    <property type="entry name" value="ANK_REP_REGION"/>
    <property type="match status" value="2"/>
</dbReference>
<feature type="repeat" description="ANK" evidence="3">
    <location>
        <begin position="47"/>
        <end position="79"/>
    </location>
</feature>
<keyword evidence="1" id="KW-0677">Repeat</keyword>
<evidence type="ECO:0000256" key="2">
    <source>
        <dbReference type="ARBA" id="ARBA00023043"/>
    </source>
</evidence>
<dbReference type="InterPro" id="IPR002110">
    <property type="entry name" value="Ankyrin_rpt"/>
</dbReference>
<sequence>LLQMGVSANSCDRQLRSALHIAASRGYADIVEMLLKNGADANKRDIIRNTPLHLAACTNNLKIITLLINGGANIRSLDLHGRNPLQLADSKLQLLQRRWHEGAIEMTQVQAQIKEIVDIMISLWKNKEATSWGHHRTNVDDLEMMKLSMSDSAAPLNDQMNKLLCELQEFTIK</sequence>
<name>A0A0T6BB92_9SCAR</name>
<evidence type="ECO:0000256" key="3">
    <source>
        <dbReference type="PROSITE-ProRule" id="PRU00023"/>
    </source>
</evidence>
<evidence type="ECO:0000313" key="4">
    <source>
        <dbReference type="EMBL" id="KRT84585.1"/>
    </source>
</evidence>
<dbReference type="Pfam" id="PF13857">
    <property type="entry name" value="Ank_5"/>
    <property type="match status" value="1"/>
</dbReference>
<dbReference type="PANTHER" id="PTHR24171">
    <property type="entry name" value="ANKYRIN REPEAT DOMAIN-CONTAINING PROTEIN 39-RELATED"/>
    <property type="match status" value="1"/>
</dbReference>
<dbReference type="AlphaFoldDB" id="A0A0T6BB92"/>
<reference evidence="4 5" key="1">
    <citation type="submission" date="2015-09" db="EMBL/GenBank/DDBJ databases">
        <title>Draft genome of the scarab beetle Oryctes borbonicus.</title>
        <authorList>
            <person name="Meyer J.M."/>
            <person name="Markov G.V."/>
            <person name="Baskaran P."/>
            <person name="Herrmann M."/>
            <person name="Sommer R.J."/>
            <person name="Roedelsperger C."/>
        </authorList>
    </citation>
    <scope>NUCLEOTIDE SEQUENCE [LARGE SCALE GENOMIC DNA]</scope>
    <source>
        <strain evidence="4">OB123</strain>
        <tissue evidence="4">Whole animal</tissue>
    </source>
</reference>
<evidence type="ECO:0000313" key="5">
    <source>
        <dbReference type="Proteomes" id="UP000051574"/>
    </source>
</evidence>
<feature type="repeat" description="ANK" evidence="3">
    <location>
        <begin position="14"/>
        <end position="46"/>
    </location>
</feature>
<keyword evidence="2 3" id="KW-0040">ANK repeat</keyword>
<comment type="caution">
    <text evidence="4">The sequence shown here is derived from an EMBL/GenBank/DDBJ whole genome shotgun (WGS) entry which is preliminary data.</text>
</comment>
<keyword evidence="5" id="KW-1185">Reference proteome</keyword>
<dbReference type="EMBL" id="LJIG01002355">
    <property type="protein sequence ID" value="KRT84585.1"/>
    <property type="molecule type" value="Genomic_DNA"/>
</dbReference>